<dbReference type="EMBL" id="AP019737">
    <property type="protein sequence ID" value="BBL10480.1"/>
    <property type="molecule type" value="Genomic_DNA"/>
</dbReference>
<gene>
    <name evidence="1" type="ORF">A5CPYCFAH4_27040</name>
</gene>
<dbReference type="Proteomes" id="UP000317465">
    <property type="component" value="Chromosome"/>
</dbReference>
<organism evidence="1 2">
    <name type="scientific">Alistipes onderdonkii subsp. vulgaris</name>
    <dbReference type="NCBI Taxonomy" id="2585117"/>
    <lineage>
        <taxon>Bacteria</taxon>
        <taxon>Pseudomonadati</taxon>
        <taxon>Bacteroidota</taxon>
        <taxon>Bacteroidia</taxon>
        <taxon>Bacteroidales</taxon>
        <taxon>Rikenellaceae</taxon>
        <taxon>Alistipes</taxon>
    </lineage>
</organism>
<evidence type="ECO:0000313" key="1">
    <source>
        <dbReference type="EMBL" id="BBL10480.1"/>
    </source>
</evidence>
<accession>A0ACA8R0T4</accession>
<reference evidence="1 2" key="1">
    <citation type="journal article" date="2020" name="Int. J. Syst. Evol. Microbiol.">
        <title>Alistipes communis sp. nov., Alistipes dispar sp. nov. and Alistipes onderdonkii subsp. vulgaris subsp. nov., isolated from human faeces, and creation of Alistipes onderdonkii subsp. onderdonkii subsp. nov.</title>
        <authorList>
            <person name="Sakamoto M."/>
            <person name="Ikeyama N."/>
            <person name="Ogata Y."/>
            <person name="Suda W."/>
            <person name="Iino T."/>
            <person name="Hattori M."/>
            <person name="Ohkuma M."/>
        </authorList>
    </citation>
    <scope>NUCLEOTIDE SEQUENCE [LARGE SCALE GENOMIC DNA]</scope>
    <source>
        <strain evidence="1 2">5CPYCFAH4</strain>
    </source>
</reference>
<sequence>MFSEAPHEGRDILAFALGDEIGPVRRELPDKRADNGVGDEREDIERKDIQHEVPYVHTFDFTPARRDLRGAGAFETFFQQLSRTRKKQAQRTPHRKKHYICDPERH</sequence>
<keyword evidence="2" id="KW-1185">Reference proteome</keyword>
<proteinExistence type="predicted"/>
<protein>
    <submittedName>
        <fullName evidence="1">Uncharacterized protein</fullName>
    </submittedName>
</protein>
<evidence type="ECO:0000313" key="2">
    <source>
        <dbReference type="Proteomes" id="UP000317465"/>
    </source>
</evidence>
<name>A0ACA8R0T4_9BACT</name>